<comment type="catalytic activity">
    <reaction evidence="12">
        <text>2,5-diamino-6-hydroxy-4-(5-phosphoribosylamino)-pyrimidine + H2O + H(+) = 5-amino-6-(5-phospho-D-ribosylamino)uracil + NH4(+)</text>
        <dbReference type="Rhea" id="RHEA:21868"/>
        <dbReference type="ChEBI" id="CHEBI:15377"/>
        <dbReference type="ChEBI" id="CHEBI:15378"/>
        <dbReference type="ChEBI" id="CHEBI:28938"/>
        <dbReference type="ChEBI" id="CHEBI:58453"/>
        <dbReference type="ChEBI" id="CHEBI:58614"/>
        <dbReference type="EC" id="3.5.4.26"/>
    </reaction>
</comment>
<dbReference type="GO" id="GO:0008270">
    <property type="term" value="F:zinc ion binding"/>
    <property type="evidence" value="ECO:0007669"/>
    <property type="project" value="InterPro"/>
</dbReference>
<evidence type="ECO:0000256" key="15">
    <source>
        <dbReference type="PIRSR" id="PIRSR006769-3"/>
    </source>
</evidence>
<dbReference type="CDD" id="cd01284">
    <property type="entry name" value="Riboflavin_deaminase-reductase"/>
    <property type="match status" value="1"/>
</dbReference>
<feature type="binding site" evidence="14">
    <location>
        <position position="218"/>
    </location>
    <ligand>
        <name>NADP(+)</name>
        <dbReference type="ChEBI" id="CHEBI:58349"/>
    </ligand>
</feature>
<comment type="pathway">
    <text evidence="3 12">Cofactor biosynthesis; riboflavin biosynthesis; 5-amino-6-(D-ribitylamino)uracil from GTP: step 3/4.</text>
</comment>
<feature type="binding site" evidence="14">
    <location>
        <position position="222"/>
    </location>
    <ligand>
        <name>NADP(+)</name>
        <dbReference type="ChEBI" id="CHEBI:58349"/>
    </ligand>
</feature>
<comment type="cofactor">
    <cofactor evidence="12 15">
        <name>Zn(2+)</name>
        <dbReference type="ChEBI" id="CHEBI:29105"/>
    </cofactor>
    <text evidence="12 15">Binds 1 zinc ion.</text>
</comment>
<dbReference type="InterPro" id="IPR002125">
    <property type="entry name" value="CMP_dCMP_dom"/>
</dbReference>
<keyword evidence="6 12" id="KW-0686">Riboflavin biosynthesis</keyword>
<evidence type="ECO:0000256" key="2">
    <source>
        <dbReference type="ARBA" id="ARBA00004882"/>
    </source>
</evidence>
<evidence type="ECO:0000256" key="12">
    <source>
        <dbReference type="PIRNR" id="PIRNR006769"/>
    </source>
</evidence>
<keyword evidence="9 12" id="KW-0521">NADP</keyword>
<gene>
    <name evidence="17" type="primary">ribD</name>
    <name evidence="17" type="ORF">ABEG18_07155</name>
</gene>
<keyword evidence="7 12" id="KW-0479">Metal-binding</keyword>
<keyword evidence="10 12" id="KW-0560">Oxidoreductase</keyword>
<evidence type="ECO:0000256" key="4">
    <source>
        <dbReference type="ARBA" id="ARBA00005259"/>
    </source>
</evidence>
<evidence type="ECO:0000256" key="5">
    <source>
        <dbReference type="ARBA" id="ARBA00007417"/>
    </source>
</evidence>
<dbReference type="SUPFAM" id="SSF53927">
    <property type="entry name" value="Cytidine deaminase-like"/>
    <property type="match status" value="1"/>
</dbReference>
<evidence type="ECO:0000259" key="16">
    <source>
        <dbReference type="PROSITE" id="PS51747"/>
    </source>
</evidence>
<evidence type="ECO:0000256" key="10">
    <source>
        <dbReference type="ARBA" id="ARBA00023002"/>
    </source>
</evidence>
<dbReference type="InterPro" id="IPR016193">
    <property type="entry name" value="Cytidine_deaminase-like"/>
</dbReference>
<evidence type="ECO:0000256" key="14">
    <source>
        <dbReference type="PIRSR" id="PIRSR006769-2"/>
    </source>
</evidence>
<evidence type="ECO:0000256" key="13">
    <source>
        <dbReference type="PIRSR" id="PIRSR006769-1"/>
    </source>
</evidence>
<name>A0AAU7JJV0_9HYPH</name>
<dbReference type="GO" id="GO:0008703">
    <property type="term" value="F:5-amino-6-(5-phosphoribosylamino)uracil reductase activity"/>
    <property type="evidence" value="ECO:0007669"/>
    <property type="project" value="UniProtKB-EC"/>
</dbReference>
<dbReference type="InterPro" id="IPR004794">
    <property type="entry name" value="Eubact_RibD"/>
</dbReference>
<dbReference type="PANTHER" id="PTHR38011:SF7">
    <property type="entry name" value="2,5-DIAMINO-6-RIBOSYLAMINO-4(3H)-PYRIMIDINONE 5'-PHOSPHATE REDUCTASE"/>
    <property type="match status" value="1"/>
</dbReference>
<evidence type="ECO:0000256" key="8">
    <source>
        <dbReference type="ARBA" id="ARBA00022833"/>
    </source>
</evidence>
<protein>
    <recommendedName>
        <fullName evidence="12">Riboflavin biosynthesis protein RibD</fullName>
    </recommendedName>
    <domain>
        <recommendedName>
            <fullName evidence="12">Diaminohydroxyphosphoribosylaminopyrimidine deaminase</fullName>
            <shortName evidence="12">DRAP deaminase</shortName>
            <ecNumber evidence="12">3.5.4.26</ecNumber>
        </recommendedName>
        <alternativeName>
            <fullName evidence="12">Riboflavin-specific deaminase</fullName>
        </alternativeName>
    </domain>
    <domain>
        <recommendedName>
            <fullName evidence="12">5-amino-6-(5-phosphoribosylamino)uracil reductase</fullName>
            <ecNumber evidence="12">1.1.1.193</ecNumber>
        </recommendedName>
        <alternativeName>
            <fullName evidence="12">HTP reductase</fullName>
        </alternativeName>
    </domain>
</protein>
<organism evidence="17">
    <name type="scientific">Alsobacter sp. KACC 23698</name>
    <dbReference type="NCBI Taxonomy" id="3149229"/>
    <lineage>
        <taxon>Bacteria</taxon>
        <taxon>Pseudomonadati</taxon>
        <taxon>Pseudomonadota</taxon>
        <taxon>Alphaproteobacteria</taxon>
        <taxon>Hyphomicrobiales</taxon>
        <taxon>Alsobacteraceae</taxon>
        <taxon>Alsobacter</taxon>
    </lineage>
</organism>
<feature type="domain" description="CMP/dCMP-type deaminase" evidence="16">
    <location>
        <begin position="19"/>
        <end position="136"/>
    </location>
</feature>
<dbReference type="Gene3D" id="3.40.140.10">
    <property type="entry name" value="Cytidine Deaminase, domain 2"/>
    <property type="match status" value="1"/>
</dbReference>
<feature type="binding site" evidence="14">
    <location>
        <position position="206"/>
    </location>
    <ligand>
        <name>substrate</name>
    </ligand>
</feature>
<dbReference type="EMBL" id="CP157484">
    <property type="protein sequence ID" value="XBO40533.1"/>
    <property type="molecule type" value="Genomic_DNA"/>
</dbReference>
<reference evidence="17" key="1">
    <citation type="submission" date="2024-05" db="EMBL/GenBank/DDBJ databases">
        <authorList>
            <person name="Kim S."/>
            <person name="Heo J."/>
            <person name="Choi H."/>
            <person name="Choi Y."/>
            <person name="Kwon S.-W."/>
            <person name="Kim Y."/>
        </authorList>
    </citation>
    <scope>NUCLEOTIDE SEQUENCE</scope>
    <source>
        <strain evidence="17">KACC 23698</strain>
    </source>
</reference>
<dbReference type="PIRSF" id="PIRSF006769">
    <property type="entry name" value="RibD"/>
    <property type="match status" value="1"/>
</dbReference>
<dbReference type="InterPro" id="IPR016192">
    <property type="entry name" value="APOBEC/CMP_deaminase_Zn-bd"/>
</dbReference>
<dbReference type="InterPro" id="IPR050765">
    <property type="entry name" value="Riboflavin_Biosynth_HTPR"/>
</dbReference>
<dbReference type="NCBIfam" id="TIGR00326">
    <property type="entry name" value="eubact_ribD"/>
    <property type="match status" value="1"/>
</dbReference>
<keyword evidence="12 17" id="KW-0378">Hydrolase</keyword>
<evidence type="ECO:0000256" key="1">
    <source>
        <dbReference type="ARBA" id="ARBA00002151"/>
    </source>
</evidence>
<dbReference type="PROSITE" id="PS51747">
    <property type="entry name" value="CYT_DCMP_DEAMINASES_2"/>
    <property type="match status" value="1"/>
</dbReference>
<comment type="function">
    <text evidence="1 12">Converts 2,5-diamino-6-(ribosylamino)-4(3h)-pyrimidinone 5'-phosphate into 5-amino-6-(ribosylamino)-2,4(1h,3h)-pyrimidinedione 5'-phosphate.</text>
</comment>
<proteinExistence type="inferred from homology"/>
<comment type="catalytic activity">
    <reaction evidence="12">
        <text>5-amino-6-(5-phospho-D-ribitylamino)uracil + NADP(+) = 5-amino-6-(5-phospho-D-ribosylamino)uracil + NADPH + H(+)</text>
        <dbReference type="Rhea" id="RHEA:17845"/>
        <dbReference type="ChEBI" id="CHEBI:15378"/>
        <dbReference type="ChEBI" id="CHEBI:57783"/>
        <dbReference type="ChEBI" id="CHEBI:58349"/>
        <dbReference type="ChEBI" id="CHEBI:58421"/>
        <dbReference type="ChEBI" id="CHEBI:58453"/>
        <dbReference type="EC" id="1.1.1.193"/>
    </reaction>
</comment>
<dbReference type="Pfam" id="PF01872">
    <property type="entry name" value="RibD_C"/>
    <property type="match status" value="1"/>
</dbReference>
<dbReference type="GO" id="GO:0009231">
    <property type="term" value="P:riboflavin biosynthetic process"/>
    <property type="evidence" value="ECO:0007669"/>
    <property type="project" value="UniProtKB-KW"/>
</dbReference>
<feature type="binding site" evidence="15">
    <location>
        <position position="72"/>
    </location>
    <ligand>
        <name>Zn(2+)</name>
        <dbReference type="ChEBI" id="CHEBI:29105"/>
        <note>catalytic</note>
    </ligand>
</feature>
<evidence type="ECO:0000256" key="11">
    <source>
        <dbReference type="ARBA" id="ARBA00023268"/>
    </source>
</evidence>
<dbReference type="EC" id="3.5.4.26" evidence="12"/>
<keyword evidence="11" id="KW-0511">Multifunctional enzyme</keyword>
<feature type="binding site" evidence="15">
    <location>
        <position position="97"/>
    </location>
    <ligand>
        <name>Zn(2+)</name>
        <dbReference type="ChEBI" id="CHEBI:29105"/>
        <note>catalytic</note>
    </ligand>
</feature>
<dbReference type="InterPro" id="IPR024072">
    <property type="entry name" value="DHFR-like_dom_sf"/>
</dbReference>
<evidence type="ECO:0000256" key="9">
    <source>
        <dbReference type="ARBA" id="ARBA00022857"/>
    </source>
</evidence>
<comment type="pathway">
    <text evidence="2 12">Cofactor biosynthesis; riboflavin biosynthesis; 5-amino-6-(D-ribitylamino)uracil from GTP: step 2/4.</text>
</comment>
<evidence type="ECO:0000256" key="6">
    <source>
        <dbReference type="ARBA" id="ARBA00022619"/>
    </source>
</evidence>
<feature type="binding site" evidence="14">
    <location>
        <position position="226"/>
    </location>
    <ligand>
        <name>substrate</name>
    </ligand>
</feature>
<dbReference type="EC" id="1.1.1.193" evidence="12"/>
<dbReference type="PROSITE" id="PS00903">
    <property type="entry name" value="CYT_DCMP_DEAMINASES_1"/>
    <property type="match status" value="1"/>
</dbReference>
<comment type="similarity">
    <text evidence="4 12">In the N-terminal section; belongs to the cytidine and deoxycytidylate deaminase family.</text>
</comment>
<comment type="similarity">
    <text evidence="5 12">In the C-terminal section; belongs to the HTP reductase family.</text>
</comment>
<dbReference type="PANTHER" id="PTHR38011">
    <property type="entry name" value="DIHYDROFOLATE REDUCTASE FAMILY PROTEIN (AFU_ORTHOLOGUE AFUA_8G06820)"/>
    <property type="match status" value="1"/>
</dbReference>
<feature type="binding site" evidence="14">
    <location>
        <position position="176"/>
    </location>
    <ligand>
        <name>NADP(+)</name>
        <dbReference type="ChEBI" id="CHEBI:58349"/>
    </ligand>
</feature>
<evidence type="ECO:0000313" key="17">
    <source>
        <dbReference type="EMBL" id="XBO40533.1"/>
    </source>
</evidence>
<dbReference type="RefSeq" id="WP_406857392.1">
    <property type="nucleotide sequence ID" value="NZ_CP157484.1"/>
</dbReference>
<dbReference type="AlphaFoldDB" id="A0AAU7JJV0"/>
<keyword evidence="8 12" id="KW-0862">Zinc</keyword>
<dbReference type="Pfam" id="PF00383">
    <property type="entry name" value="dCMP_cyt_deam_1"/>
    <property type="match status" value="1"/>
</dbReference>
<sequence>MTAPAGRPRARSPGEAFPPDDVATMRIALALARRGLGNTWPNPAVGAVVWTPGPDGPVILGRGWTQPGGRPHAEPVALAQAGAAARGATLSVTLEPCSHFGKTAPCSHAILDAGIARVVSAIEDPDPRVNGRGHIMMRAHGVTVSVGVLASEARWANRGFIKRIVEGRPMVTLKLARTADGYAAACAGPRLMITGPEAAARVHLMRAQHDVVLVGVGTVLADDPLLTCRLPGLEHRSPVRVVLDTTLRTPPGARIVATAREVPTWIVAALDAPGAAETALAQAGAVVIRVPRAPDGAGLDLLAALAALSARGVTRAFCEGGPRLAESLALAGQVDAVEILTGPDRLGRPGLPSIGPALAQIIERDPQMERGEAVPLGRDAWRSYARRR</sequence>
<dbReference type="SUPFAM" id="SSF53597">
    <property type="entry name" value="Dihydrofolate reductase-like"/>
    <property type="match status" value="1"/>
</dbReference>
<evidence type="ECO:0000256" key="3">
    <source>
        <dbReference type="ARBA" id="ARBA00004910"/>
    </source>
</evidence>
<evidence type="ECO:0000256" key="7">
    <source>
        <dbReference type="ARBA" id="ARBA00022723"/>
    </source>
</evidence>
<accession>A0AAU7JJV0</accession>
<dbReference type="GO" id="GO:0008835">
    <property type="term" value="F:diaminohydroxyphosphoribosylaminopyrimidine deaminase activity"/>
    <property type="evidence" value="ECO:0007669"/>
    <property type="project" value="UniProtKB-EC"/>
</dbReference>
<dbReference type="Gene3D" id="3.40.430.10">
    <property type="entry name" value="Dihydrofolate Reductase, subunit A"/>
    <property type="match status" value="1"/>
</dbReference>
<dbReference type="InterPro" id="IPR002734">
    <property type="entry name" value="RibDG_C"/>
</dbReference>
<feature type="binding site" evidence="14">
    <location>
        <position position="245"/>
    </location>
    <ligand>
        <name>NADP(+)</name>
        <dbReference type="ChEBI" id="CHEBI:58349"/>
    </ligand>
</feature>
<feature type="active site" description="Proton donor" evidence="13">
    <location>
        <position position="74"/>
    </location>
</feature>
<feature type="binding site" evidence="15">
    <location>
        <position position="106"/>
    </location>
    <ligand>
        <name>Zn(2+)</name>
        <dbReference type="ChEBI" id="CHEBI:29105"/>
        <note>catalytic</note>
    </ligand>
</feature>
<feature type="binding site" evidence="14">
    <location>
        <position position="229"/>
    </location>
    <ligand>
        <name>substrate</name>
    </ligand>
</feature>